<feature type="region of interest" description="Disordered" evidence="1">
    <location>
        <begin position="26"/>
        <end position="49"/>
    </location>
</feature>
<dbReference type="SUPFAM" id="SSF53850">
    <property type="entry name" value="Periplasmic binding protein-like II"/>
    <property type="match status" value="1"/>
</dbReference>
<dbReference type="Gene3D" id="3.40.190.10">
    <property type="entry name" value="Periplasmic binding protein-like II"/>
    <property type="match status" value="1"/>
</dbReference>
<gene>
    <name evidence="4" type="ORF">D3877_00040</name>
</gene>
<protein>
    <recommendedName>
        <fullName evidence="3">PBP domain-containing protein</fullName>
    </recommendedName>
</protein>
<keyword evidence="5" id="KW-1185">Reference proteome</keyword>
<evidence type="ECO:0000256" key="2">
    <source>
        <dbReference type="SAM" id="SignalP"/>
    </source>
</evidence>
<organism evidence="4 5">
    <name type="scientific">Azospirillum cavernae</name>
    <dbReference type="NCBI Taxonomy" id="2320860"/>
    <lineage>
        <taxon>Bacteria</taxon>
        <taxon>Pseudomonadati</taxon>
        <taxon>Pseudomonadota</taxon>
        <taxon>Alphaproteobacteria</taxon>
        <taxon>Rhodospirillales</taxon>
        <taxon>Azospirillaceae</taxon>
        <taxon>Azospirillum</taxon>
    </lineage>
</organism>
<evidence type="ECO:0000313" key="4">
    <source>
        <dbReference type="EMBL" id="RJF85053.1"/>
    </source>
</evidence>
<evidence type="ECO:0000313" key="5">
    <source>
        <dbReference type="Proteomes" id="UP000283458"/>
    </source>
</evidence>
<feature type="signal peptide" evidence="2">
    <location>
        <begin position="1"/>
        <end position="19"/>
    </location>
</feature>
<dbReference type="AlphaFoldDB" id="A0A418W4T8"/>
<name>A0A418W4T8_9PROT</name>
<proteinExistence type="predicted"/>
<evidence type="ECO:0000259" key="3">
    <source>
        <dbReference type="Pfam" id="PF12849"/>
    </source>
</evidence>
<dbReference type="InterPro" id="IPR024370">
    <property type="entry name" value="PBP_domain"/>
</dbReference>
<dbReference type="PROSITE" id="PS51257">
    <property type="entry name" value="PROKAR_LIPOPROTEIN"/>
    <property type="match status" value="1"/>
</dbReference>
<reference evidence="4 5" key="1">
    <citation type="submission" date="2018-09" db="EMBL/GenBank/DDBJ databases">
        <authorList>
            <person name="Zhu H."/>
        </authorList>
    </citation>
    <scope>NUCLEOTIDE SEQUENCE [LARGE SCALE GENOMIC DNA]</scope>
    <source>
        <strain evidence="4 5">K2W22B-5</strain>
    </source>
</reference>
<dbReference type="RefSeq" id="WP_119830681.1">
    <property type="nucleotide sequence ID" value="NZ_QYUL01000001.1"/>
</dbReference>
<dbReference type="EMBL" id="QYUL01000001">
    <property type="protein sequence ID" value="RJF85053.1"/>
    <property type="molecule type" value="Genomic_DNA"/>
</dbReference>
<dbReference type="Pfam" id="PF12849">
    <property type="entry name" value="PBP_like_2"/>
    <property type="match status" value="1"/>
</dbReference>
<sequence length="172" mass="17874">MTNRWMSASLLATALLVSACQFPAFDNSPPRPKTTTTPIAPTTTRPPPEARGVWLVGSPALRGAVQSAAAKFDGGPDAKPRLTAGGTTAGFRAFCAGVGLDHPDIVASDRPISPAERKACQTKGVTLTSYSLGPKQILYVKDANMVAVPGVRPFVESWSLPGQPVSDSLTGS</sequence>
<feature type="chain" id="PRO_5019128043" description="PBP domain-containing protein" evidence="2">
    <location>
        <begin position="20"/>
        <end position="172"/>
    </location>
</feature>
<feature type="domain" description="PBP" evidence="3">
    <location>
        <begin position="52"/>
        <end position="153"/>
    </location>
</feature>
<dbReference type="OrthoDB" id="9790048at2"/>
<comment type="caution">
    <text evidence="4">The sequence shown here is derived from an EMBL/GenBank/DDBJ whole genome shotgun (WGS) entry which is preliminary data.</text>
</comment>
<keyword evidence="2" id="KW-0732">Signal</keyword>
<evidence type="ECO:0000256" key="1">
    <source>
        <dbReference type="SAM" id="MobiDB-lite"/>
    </source>
</evidence>
<accession>A0A418W4T8</accession>
<dbReference type="Proteomes" id="UP000283458">
    <property type="component" value="Unassembled WGS sequence"/>
</dbReference>
<feature type="compositionally biased region" description="Low complexity" evidence="1">
    <location>
        <begin position="33"/>
        <end position="43"/>
    </location>
</feature>